<accession>A0A7T8JXH7</accession>
<proteinExistence type="predicted"/>
<dbReference type="EMBL" id="CP045902">
    <property type="protein sequence ID" value="QQP38753.1"/>
    <property type="molecule type" value="Genomic_DNA"/>
</dbReference>
<evidence type="ECO:0000313" key="3">
    <source>
        <dbReference type="Proteomes" id="UP000595437"/>
    </source>
</evidence>
<organism evidence="2 3">
    <name type="scientific">Caligus rogercresseyi</name>
    <name type="common">Sea louse</name>
    <dbReference type="NCBI Taxonomy" id="217165"/>
    <lineage>
        <taxon>Eukaryota</taxon>
        <taxon>Metazoa</taxon>
        <taxon>Ecdysozoa</taxon>
        <taxon>Arthropoda</taxon>
        <taxon>Crustacea</taxon>
        <taxon>Multicrustacea</taxon>
        <taxon>Hexanauplia</taxon>
        <taxon>Copepoda</taxon>
        <taxon>Siphonostomatoida</taxon>
        <taxon>Caligidae</taxon>
        <taxon>Caligus</taxon>
    </lineage>
</organism>
<gene>
    <name evidence="2" type="ORF">FKW44_019427</name>
</gene>
<evidence type="ECO:0000313" key="2">
    <source>
        <dbReference type="EMBL" id="QQP38753.1"/>
    </source>
</evidence>
<reference evidence="3" key="1">
    <citation type="submission" date="2021-01" db="EMBL/GenBank/DDBJ databases">
        <title>Caligus Genome Assembly.</title>
        <authorList>
            <person name="Gallardo-Escarate C."/>
        </authorList>
    </citation>
    <scope>NUCLEOTIDE SEQUENCE [LARGE SCALE GENOMIC DNA]</scope>
</reference>
<sequence>MNVLKQVISLEKDLEASTARLEGISREKTKAQDDLEDLQEVLKALREGKRVVEAKLTKVIQEKAEGQAKLLSLSGQVASLEESLSERETTLAEKVSFYESQSARMQVK</sequence>
<dbReference type="AlphaFoldDB" id="A0A7T8JXH7"/>
<protein>
    <submittedName>
        <fullName evidence="2">Uncharacterized protein</fullName>
    </submittedName>
</protein>
<name>A0A7T8JXH7_CALRO</name>
<keyword evidence="3" id="KW-1185">Reference proteome</keyword>
<dbReference type="Proteomes" id="UP000595437">
    <property type="component" value="Chromosome 13"/>
</dbReference>
<feature type="coiled-coil region" evidence="1">
    <location>
        <begin position="7"/>
        <end position="55"/>
    </location>
</feature>
<evidence type="ECO:0000256" key="1">
    <source>
        <dbReference type="SAM" id="Coils"/>
    </source>
</evidence>
<keyword evidence="1" id="KW-0175">Coiled coil</keyword>